<evidence type="ECO:0000256" key="1">
    <source>
        <dbReference type="ARBA" id="ARBA00004173"/>
    </source>
</evidence>
<gene>
    <name evidence="4" type="ORF">AW171_hschr31690</name>
</gene>
<protein>
    <submittedName>
        <fullName evidence="4">HCL314Wp</fullName>
    </submittedName>
</protein>
<organism evidence="4 5">
    <name type="scientific">Eremothecium sinecaudum</name>
    <dbReference type="NCBI Taxonomy" id="45286"/>
    <lineage>
        <taxon>Eukaryota</taxon>
        <taxon>Fungi</taxon>
        <taxon>Dikarya</taxon>
        <taxon>Ascomycota</taxon>
        <taxon>Saccharomycotina</taxon>
        <taxon>Saccharomycetes</taxon>
        <taxon>Saccharomycetales</taxon>
        <taxon>Saccharomycetaceae</taxon>
        <taxon>Eremothecium</taxon>
    </lineage>
</organism>
<evidence type="ECO:0000256" key="3">
    <source>
        <dbReference type="SAM" id="MobiDB-lite"/>
    </source>
</evidence>
<proteinExistence type="predicted"/>
<dbReference type="AlphaFoldDB" id="A0A109UZ58"/>
<sequence length="82" mass="9241">MTVRRSKDFFSTLLKVPVTTRINDAFLLDSILSGYRPLIAPRKLNPLFNRKISSYDNSRNKVNNKSKGRNDSKGGSSIPGRN</sequence>
<dbReference type="Proteomes" id="UP000243052">
    <property type="component" value="Chromosome iii"/>
</dbReference>
<keyword evidence="5" id="KW-1185">Reference proteome</keyword>
<evidence type="ECO:0000313" key="4">
    <source>
        <dbReference type="EMBL" id="AMD19837.1"/>
    </source>
</evidence>
<name>A0A109UZ58_9SACH</name>
<dbReference type="GeneID" id="28723054"/>
<reference evidence="4 5" key="1">
    <citation type="submission" date="2016-01" db="EMBL/GenBank/DDBJ databases">
        <title>Genome sequence of the yeast Holleya sinecauda.</title>
        <authorList>
            <person name="Dietrich F.S."/>
        </authorList>
    </citation>
    <scope>NUCLEOTIDE SEQUENCE [LARGE SCALE GENOMIC DNA]</scope>
    <source>
        <strain evidence="4 5">ATCC 58844</strain>
    </source>
</reference>
<accession>A0A109UZ58</accession>
<evidence type="ECO:0000313" key="5">
    <source>
        <dbReference type="Proteomes" id="UP000243052"/>
    </source>
</evidence>
<dbReference type="RefSeq" id="XP_017986833.1">
    <property type="nucleotide sequence ID" value="XM_018131279.1"/>
</dbReference>
<feature type="region of interest" description="Disordered" evidence="3">
    <location>
        <begin position="55"/>
        <end position="82"/>
    </location>
</feature>
<dbReference type="InterPro" id="IPR014804">
    <property type="entry name" value="Pet20-like"/>
</dbReference>
<evidence type="ECO:0000256" key="2">
    <source>
        <dbReference type="ARBA" id="ARBA00023128"/>
    </source>
</evidence>
<dbReference type="EMBL" id="CP014243">
    <property type="protein sequence ID" value="AMD19837.1"/>
    <property type="molecule type" value="Genomic_DNA"/>
</dbReference>
<dbReference type="Pfam" id="PF08692">
    <property type="entry name" value="Pet20"/>
    <property type="match status" value="1"/>
</dbReference>
<keyword evidence="2" id="KW-0496">Mitochondrion</keyword>
<comment type="subcellular location">
    <subcellularLocation>
        <location evidence="1">Mitochondrion</location>
    </subcellularLocation>
</comment>
<dbReference type="GO" id="GO:0005739">
    <property type="term" value="C:mitochondrion"/>
    <property type="evidence" value="ECO:0007669"/>
    <property type="project" value="UniProtKB-SubCell"/>
</dbReference>